<evidence type="ECO:0000313" key="2">
    <source>
        <dbReference type="Proteomes" id="UP000664617"/>
    </source>
</evidence>
<sequence length="71" mass="7399">MLVGVCDFPSTYQFPPVGYGGIERWLWAVAVGAQAAGADVHTVSSGYRNVVVAARITDTGISEASRQASAL</sequence>
<comment type="caution">
    <text evidence="1">The sequence shown here is derived from an EMBL/GenBank/DDBJ whole genome shotgun (WGS) entry which is preliminary data.</text>
</comment>
<name>A0ABS3I5A5_9MICO</name>
<organism evidence="1 2">
    <name type="scientific">Myceligenerans salitolerans</name>
    <dbReference type="NCBI Taxonomy" id="1230528"/>
    <lineage>
        <taxon>Bacteria</taxon>
        <taxon>Bacillati</taxon>
        <taxon>Actinomycetota</taxon>
        <taxon>Actinomycetes</taxon>
        <taxon>Micrococcales</taxon>
        <taxon>Promicromonosporaceae</taxon>
        <taxon>Myceligenerans</taxon>
    </lineage>
</organism>
<reference evidence="2" key="2">
    <citation type="submission" date="2023-07" db="EMBL/GenBank/DDBJ databases">
        <title>Myceligenerans salitolerans sp. nov., a halotolerant actinomycete isolated from a salt lake in Xinjiang, China.</title>
        <authorList>
            <person name="Guan T."/>
        </authorList>
    </citation>
    <scope>NUCLEOTIDE SEQUENCE [LARGE SCALE GENOMIC DNA]</scope>
    <source>
        <strain evidence="2">XHU 5031</strain>
    </source>
</reference>
<proteinExistence type="predicted"/>
<dbReference type="EMBL" id="JAFMPK010000009">
    <property type="protein sequence ID" value="MBO0607559.1"/>
    <property type="molecule type" value="Genomic_DNA"/>
</dbReference>
<evidence type="ECO:0000313" key="1">
    <source>
        <dbReference type="EMBL" id="MBO0607559.1"/>
    </source>
</evidence>
<dbReference type="RefSeq" id="WP_207273489.1">
    <property type="nucleotide sequence ID" value="NZ_JAFMPK010000009.1"/>
</dbReference>
<accession>A0ABS3I5A5</accession>
<protein>
    <submittedName>
        <fullName evidence="1">Uncharacterized protein</fullName>
    </submittedName>
</protein>
<keyword evidence="2" id="KW-1185">Reference proteome</keyword>
<reference evidence="1 2" key="1">
    <citation type="submission" date="2021-03" db="EMBL/GenBank/DDBJ databases">
        <authorList>
            <person name="Xin L."/>
        </authorList>
    </citation>
    <scope>NUCLEOTIDE SEQUENCE [LARGE SCALE GENOMIC DNA]</scope>
    <source>
        <strain evidence="1 2">XHU 5031</strain>
    </source>
</reference>
<gene>
    <name evidence="1" type="ORF">J0911_00775</name>
</gene>
<dbReference type="Proteomes" id="UP000664617">
    <property type="component" value="Unassembled WGS sequence"/>
</dbReference>